<dbReference type="Proteomes" id="UP000184073">
    <property type="component" value="Unassembled WGS sequence"/>
</dbReference>
<accession>A0A1L9PF35</accession>
<dbReference type="RefSeq" id="XP_040665900.1">
    <property type="nucleotide sequence ID" value="XM_040814992.1"/>
</dbReference>
<protein>
    <submittedName>
        <fullName evidence="2">Uncharacterized protein</fullName>
    </submittedName>
</protein>
<dbReference type="AlphaFoldDB" id="A0A1L9PF35"/>
<evidence type="ECO:0000256" key="1">
    <source>
        <dbReference type="SAM" id="MobiDB-lite"/>
    </source>
</evidence>
<evidence type="ECO:0000313" key="2">
    <source>
        <dbReference type="EMBL" id="OJJ00138.1"/>
    </source>
</evidence>
<organism evidence="2 3">
    <name type="scientific">Aspergillus versicolor CBS 583.65</name>
    <dbReference type="NCBI Taxonomy" id="1036611"/>
    <lineage>
        <taxon>Eukaryota</taxon>
        <taxon>Fungi</taxon>
        <taxon>Dikarya</taxon>
        <taxon>Ascomycota</taxon>
        <taxon>Pezizomycotina</taxon>
        <taxon>Eurotiomycetes</taxon>
        <taxon>Eurotiomycetidae</taxon>
        <taxon>Eurotiales</taxon>
        <taxon>Aspergillaceae</taxon>
        <taxon>Aspergillus</taxon>
        <taxon>Aspergillus subgen. Nidulantes</taxon>
    </lineage>
</organism>
<dbReference type="VEuPathDB" id="FungiDB:ASPVEDRAFT_549133"/>
<evidence type="ECO:0000313" key="3">
    <source>
        <dbReference type="Proteomes" id="UP000184073"/>
    </source>
</evidence>
<proteinExistence type="predicted"/>
<keyword evidence="3" id="KW-1185">Reference proteome</keyword>
<feature type="compositionally biased region" description="Basic and acidic residues" evidence="1">
    <location>
        <begin position="86"/>
        <end position="95"/>
    </location>
</feature>
<dbReference type="EMBL" id="KV878127">
    <property type="protein sequence ID" value="OJJ00138.1"/>
    <property type="molecule type" value="Genomic_DNA"/>
</dbReference>
<reference evidence="3" key="1">
    <citation type="journal article" date="2017" name="Genome Biol.">
        <title>Comparative genomics reveals high biological diversity and specific adaptations in the industrially and medically important fungal genus Aspergillus.</title>
        <authorList>
            <person name="de Vries R.P."/>
            <person name="Riley R."/>
            <person name="Wiebenga A."/>
            <person name="Aguilar-Osorio G."/>
            <person name="Amillis S."/>
            <person name="Uchima C.A."/>
            <person name="Anderluh G."/>
            <person name="Asadollahi M."/>
            <person name="Askin M."/>
            <person name="Barry K."/>
            <person name="Battaglia E."/>
            <person name="Bayram O."/>
            <person name="Benocci T."/>
            <person name="Braus-Stromeyer S.A."/>
            <person name="Caldana C."/>
            <person name="Canovas D."/>
            <person name="Cerqueira G.C."/>
            <person name="Chen F."/>
            <person name="Chen W."/>
            <person name="Choi C."/>
            <person name="Clum A."/>
            <person name="Dos Santos R.A."/>
            <person name="Damasio A.R."/>
            <person name="Diallinas G."/>
            <person name="Emri T."/>
            <person name="Fekete E."/>
            <person name="Flipphi M."/>
            <person name="Freyberg S."/>
            <person name="Gallo A."/>
            <person name="Gournas C."/>
            <person name="Habgood R."/>
            <person name="Hainaut M."/>
            <person name="Harispe M.L."/>
            <person name="Henrissat B."/>
            <person name="Hilden K.S."/>
            <person name="Hope R."/>
            <person name="Hossain A."/>
            <person name="Karabika E."/>
            <person name="Karaffa L."/>
            <person name="Karanyi Z."/>
            <person name="Krasevec N."/>
            <person name="Kuo A."/>
            <person name="Kusch H."/>
            <person name="LaButti K."/>
            <person name="Lagendijk E.L."/>
            <person name="Lapidus A."/>
            <person name="Levasseur A."/>
            <person name="Lindquist E."/>
            <person name="Lipzen A."/>
            <person name="Logrieco A.F."/>
            <person name="MacCabe A."/>
            <person name="Maekelae M.R."/>
            <person name="Malavazi I."/>
            <person name="Melin P."/>
            <person name="Meyer V."/>
            <person name="Mielnichuk N."/>
            <person name="Miskei M."/>
            <person name="Molnar A.P."/>
            <person name="Mule G."/>
            <person name="Ngan C.Y."/>
            <person name="Orejas M."/>
            <person name="Orosz E."/>
            <person name="Ouedraogo J.P."/>
            <person name="Overkamp K.M."/>
            <person name="Park H.-S."/>
            <person name="Perrone G."/>
            <person name="Piumi F."/>
            <person name="Punt P.J."/>
            <person name="Ram A.F."/>
            <person name="Ramon A."/>
            <person name="Rauscher S."/>
            <person name="Record E."/>
            <person name="Riano-Pachon D.M."/>
            <person name="Robert V."/>
            <person name="Roehrig J."/>
            <person name="Ruller R."/>
            <person name="Salamov A."/>
            <person name="Salih N.S."/>
            <person name="Samson R.A."/>
            <person name="Sandor E."/>
            <person name="Sanguinetti M."/>
            <person name="Schuetze T."/>
            <person name="Sepcic K."/>
            <person name="Shelest E."/>
            <person name="Sherlock G."/>
            <person name="Sophianopoulou V."/>
            <person name="Squina F.M."/>
            <person name="Sun H."/>
            <person name="Susca A."/>
            <person name="Todd R.B."/>
            <person name="Tsang A."/>
            <person name="Unkles S.E."/>
            <person name="van de Wiele N."/>
            <person name="van Rossen-Uffink D."/>
            <person name="Oliveira J.V."/>
            <person name="Vesth T.C."/>
            <person name="Visser J."/>
            <person name="Yu J.-H."/>
            <person name="Zhou M."/>
            <person name="Andersen M.R."/>
            <person name="Archer D.B."/>
            <person name="Baker S.E."/>
            <person name="Benoit I."/>
            <person name="Brakhage A.A."/>
            <person name="Braus G.H."/>
            <person name="Fischer R."/>
            <person name="Frisvad J.C."/>
            <person name="Goldman G.H."/>
            <person name="Houbraken J."/>
            <person name="Oakley B."/>
            <person name="Pocsi I."/>
            <person name="Scazzocchio C."/>
            <person name="Seiboth B."/>
            <person name="vanKuyk P.A."/>
            <person name="Wortman J."/>
            <person name="Dyer P.S."/>
            <person name="Grigoriev I.V."/>
        </authorList>
    </citation>
    <scope>NUCLEOTIDE SEQUENCE [LARGE SCALE GENOMIC DNA]</scope>
    <source>
        <strain evidence="3">CBS 583.65</strain>
    </source>
</reference>
<gene>
    <name evidence="2" type="ORF">ASPVEDRAFT_549133</name>
</gene>
<name>A0A1L9PF35_ASPVE</name>
<dbReference type="GeneID" id="63730503"/>
<feature type="region of interest" description="Disordered" evidence="1">
    <location>
        <begin position="86"/>
        <end position="114"/>
    </location>
</feature>
<feature type="compositionally biased region" description="Polar residues" evidence="1">
    <location>
        <begin position="96"/>
        <end position="106"/>
    </location>
</feature>
<sequence length="150" mass="16860">MGETLEGSTCDCSLDISRGALERIWLHSQPVPRLFNHKPIYIRKGPKGLSSATGTQPKQPETLGHRYFDIQSHPVDHVSYCSVREAAQRPREQRNNDSLPKITNPSLEWGTTRGGATLQHRRIKKQATATPFAFFAFAQCGTVIWTKRTS</sequence>